<dbReference type="Proteomes" id="UP000323166">
    <property type="component" value="Unassembled WGS sequence"/>
</dbReference>
<reference evidence="1 2" key="1">
    <citation type="submission" date="2019-07" db="EMBL/GenBank/DDBJ databases">
        <title>Genomic Encyclopedia of Type Strains, Phase I: the one thousand microbial genomes (KMG-I) project.</title>
        <authorList>
            <person name="Kyrpides N."/>
        </authorList>
    </citation>
    <scope>NUCLEOTIDE SEQUENCE [LARGE SCALE GENOMIC DNA]</scope>
    <source>
        <strain evidence="1 2">DSM 6562</strain>
    </source>
</reference>
<evidence type="ECO:0000313" key="2">
    <source>
        <dbReference type="Proteomes" id="UP000323166"/>
    </source>
</evidence>
<evidence type="ECO:0008006" key="3">
    <source>
        <dbReference type="Google" id="ProtNLM"/>
    </source>
</evidence>
<proteinExistence type="predicted"/>
<accession>A0A5S4ZNV6</accession>
<dbReference type="AlphaFoldDB" id="A0A5S4ZNV6"/>
<organism evidence="1 2">
    <name type="scientific">Desulfallas thermosapovorans DSM 6562</name>
    <dbReference type="NCBI Taxonomy" id="1121431"/>
    <lineage>
        <taxon>Bacteria</taxon>
        <taxon>Bacillati</taxon>
        <taxon>Bacillota</taxon>
        <taxon>Clostridia</taxon>
        <taxon>Eubacteriales</taxon>
        <taxon>Desulfallaceae</taxon>
        <taxon>Desulfallas</taxon>
    </lineage>
</organism>
<keyword evidence="2" id="KW-1185">Reference proteome</keyword>
<comment type="caution">
    <text evidence="1">The sequence shown here is derived from an EMBL/GenBank/DDBJ whole genome shotgun (WGS) entry which is preliminary data.</text>
</comment>
<protein>
    <recommendedName>
        <fullName evidence="3">Protein involved in plasmid replication-relaxation</fullName>
    </recommendedName>
</protein>
<name>A0A5S4ZNV6_9FIRM</name>
<gene>
    <name evidence="1" type="ORF">LX24_02352</name>
</gene>
<dbReference type="EMBL" id="VNHM01000014">
    <property type="protein sequence ID" value="TYO94516.1"/>
    <property type="molecule type" value="Genomic_DNA"/>
</dbReference>
<evidence type="ECO:0000313" key="1">
    <source>
        <dbReference type="EMBL" id="TYO94516.1"/>
    </source>
</evidence>
<sequence>MFIAKWRFVTLEQLFKAGVFCNAHNTAYKRLLVLRRGKFINCGQLSNGRMYYYLTPRGGEAVGLTVPWYSKIYRNAGVDVVLKHLVACDFALALGVEYLPRREVLDRLMAADYDVLAGCFRSSDLFFEKDGQLNVLVVDYQYSLKYLAERVRLYSRLPPEVRGQLVVNFLVFSETRQKRVLQLAADAGVRVKVLRANWKY</sequence>